<dbReference type="NCBIfam" id="NF001413">
    <property type="entry name" value="PRK00290.1"/>
    <property type="match status" value="1"/>
</dbReference>
<dbReference type="Proteomes" id="UP000017246">
    <property type="component" value="Unassembled WGS sequence"/>
</dbReference>
<dbReference type="InterPro" id="IPR013126">
    <property type="entry name" value="Hsp_70_fam"/>
</dbReference>
<dbReference type="InterPro" id="IPR043129">
    <property type="entry name" value="ATPase_NBD"/>
</dbReference>
<dbReference type="FunFam" id="3.30.30.30:FF:000001">
    <property type="entry name" value="heat shock 70 kDa protein-like"/>
    <property type="match status" value="1"/>
</dbReference>
<dbReference type="FunFam" id="3.30.420.40:FF:000026">
    <property type="entry name" value="Heat shock protein 70"/>
    <property type="match status" value="1"/>
</dbReference>
<name>A0A068Y5D0_ECHMU</name>
<evidence type="ECO:0000313" key="6">
    <source>
        <dbReference type="Proteomes" id="UP000017246"/>
    </source>
</evidence>
<dbReference type="Gene3D" id="2.60.34.10">
    <property type="entry name" value="Substrate Binding Domain Of DNAk, Chain A, domain 1"/>
    <property type="match status" value="1"/>
</dbReference>
<protein>
    <submittedName>
        <fullName evidence="5">Heat shock protein 70</fullName>
    </submittedName>
</protein>
<keyword evidence="2 4" id="KW-0547">Nucleotide-binding</keyword>
<dbReference type="eggNOG" id="KOG0101">
    <property type="taxonomic scope" value="Eukaryota"/>
</dbReference>
<dbReference type="PROSITE" id="PS00297">
    <property type="entry name" value="HSP70_1"/>
    <property type="match status" value="1"/>
</dbReference>
<dbReference type="PANTHER" id="PTHR19375">
    <property type="entry name" value="HEAT SHOCK PROTEIN 70KDA"/>
    <property type="match status" value="1"/>
</dbReference>
<dbReference type="SUPFAM" id="SSF100920">
    <property type="entry name" value="Heat shock protein 70kD (HSP70), peptide-binding domain"/>
    <property type="match status" value="1"/>
</dbReference>
<keyword evidence="6" id="KW-1185">Reference proteome</keyword>
<evidence type="ECO:0000256" key="1">
    <source>
        <dbReference type="ARBA" id="ARBA00007381"/>
    </source>
</evidence>
<organism evidence="5 6">
    <name type="scientific">Echinococcus multilocularis</name>
    <name type="common">Fox tapeworm</name>
    <dbReference type="NCBI Taxonomy" id="6211"/>
    <lineage>
        <taxon>Eukaryota</taxon>
        <taxon>Metazoa</taxon>
        <taxon>Spiralia</taxon>
        <taxon>Lophotrochozoa</taxon>
        <taxon>Platyhelminthes</taxon>
        <taxon>Cestoda</taxon>
        <taxon>Eucestoda</taxon>
        <taxon>Cyclophyllidea</taxon>
        <taxon>Taeniidae</taxon>
        <taxon>Echinococcus</taxon>
    </lineage>
</organism>
<evidence type="ECO:0000256" key="2">
    <source>
        <dbReference type="ARBA" id="ARBA00022741"/>
    </source>
</evidence>
<dbReference type="PRINTS" id="PR00301">
    <property type="entry name" value="HEATSHOCK70"/>
</dbReference>
<dbReference type="SUPFAM" id="SSF100934">
    <property type="entry name" value="Heat shock protein 70kD (HSP70), C-terminal subdomain"/>
    <property type="match status" value="1"/>
</dbReference>
<dbReference type="InterPro" id="IPR018181">
    <property type="entry name" value="Heat_shock_70_CS"/>
</dbReference>
<proteinExistence type="inferred from homology"/>
<dbReference type="FunFam" id="3.90.640.10:FF:000010">
    <property type="entry name" value="heat shock 70 kDa protein 14"/>
    <property type="match status" value="1"/>
</dbReference>
<dbReference type="STRING" id="6211.A0A068Y5D0"/>
<gene>
    <name evidence="5" type="ORF">EmuJ_000730000</name>
</gene>
<reference evidence="5" key="2">
    <citation type="submission" date="2015-11" db="EMBL/GenBank/DDBJ databases">
        <authorList>
            <person name="Zhang Y."/>
            <person name="Guo Z."/>
        </authorList>
    </citation>
    <scope>NUCLEOTIDE SEQUENCE</scope>
</reference>
<dbReference type="GO" id="GO:0005524">
    <property type="term" value="F:ATP binding"/>
    <property type="evidence" value="ECO:0007669"/>
    <property type="project" value="UniProtKB-KW"/>
</dbReference>
<evidence type="ECO:0000313" key="5">
    <source>
        <dbReference type="EMBL" id="CDS39756.1"/>
    </source>
</evidence>
<evidence type="ECO:0000256" key="4">
    <source>
        <dbReference type="RuleBase" id="RU003322"/>
    </source>
</evidence>
<dbReference type="Gene3D" id="3.90.640.10">
    <property type="entry name" value="Actin, Chain A, domain 4"/>
    <property type="match status" value="1"/>
</dbReference>
<accession>A0A068Y5D0</accession>
<sequence>MSTRPAIGIDLGTTFSCVGVIQNGRVEIIANDQGNRITPSCVAFTNKERLIGEAAINLAFVNPTNTVFGVKRLIGRHFNDEVVQSNMKHWPFKVINSEGKPQIEVQHCGAIKQLFVEEISAMVLSKMKELAESFLGEEVTDAVITVPAYFNVNQRQATIDAAKIAGLTVLRLINEPTAAAIAYSMDRRSEGQRNVLVFDWGGGTFDVSILSIENGKLDVKAVGGDTHLGGEDITSRLVDYCVEKFKQAHKGKDLTTSVKAMGRLRGACENAKKLLSAAENTDVGVVSLFESIDFNITLQRASFDQLCSDLFSKTLDAVKTTLRDAKMDKADIHEILLVGGSTRILKVQSMLQDFFNCKELKRSINPDEAVAHGATLLASNLTSNNSKAVEDMMLLEITPLSLGVASTGGVMTTLIKRNTKIPTQRTKIFTTCSDNQPSVLVRVYEGERAMVNDNNLLGQFKLSGIPPAPRGEAQIEVTFGIDLNGILNVSAVDKSAGKQNSITIAKGTGRLTEDEIDKMVNDANIFEQVDKKQKSRFEAKMMLENCIFSIRRKIKEGEMKQNASEKTTKDMLTMCKTTWEWMNSDEAATKEDYDLMRTNLETLASSVLAKSDLFS</sequence>
<keyword evidence="5" id="KW-0346">Stress response</keyword>
<dbReference type="AlphaFoldDB" id="A0A068Y5D0"/>
<keyword evidence="3 4" id="KW-0067">ATP-binding</keyword>
<reference evidence="5" key="1">
    <citation type="journal article" date="2013" name="Nature">
        <title>The genomes of four tapeworm species reveal adaptations to parasitism.</title>
        <authorList>
            <person name="Tsai I.J."/>
            <person name="Zarowiecki M."/>
            <person name="Holroyd N."/>
            <person name="Garciarrubio A."/>
            <person name="Sanchez-Flores A."/>
            <person name="Brooks K.L."/>
            <person name="Tracey A."/>
            <person name="Bobes R.J."/>
            <person name="Fragoso G."/>
            <person name="Sciutto E."/>
            <person name="Aslett M."/>
            <person name="Beasley H."/>
            <person name="Bennett H.M."/>
            <person name="Cai J."/>
            <person name="Camicia F."/>
            <person name="Clark R."/>
            <person name="Cucher M."/>
            <person name="De Silva N."/>
            <person name="Day T.A."/>
            <person name="Deplazes P."/>
            <person name="Estrada K."/>
            <person name="Fernandez C."/>
            <person name="Holland P.W."/>
            <person name="Hou J."/>
            <person name="Hu S."/>
            <person name="Huckvale T."/>
            <person name="Hung S.S."/>
            <person name="Kamenetzky L."/>
            <person name="Keane J.A."/>
            <person name="Kiss F."/>
            <person name="Koziol U."/>
            <person name="Lambert O."/>
            <person name="Liu K."/>
            <person name="Luo X."/>
            <person name="Luo Y."/>
            <person name="Macchiaroli N."/>
            <person name="Nichol S."/>
            <person name="Paps J."/>
            <person name="Parkinson J."/>
            <person name="Pouchkina-Stantcheva N."/>
            <person name="Riddiford N."/>
            <person name="Rosenzvit M."/>
            <person name="Salinas G."/>
            <person name="Wasmuth J.D."/>
            <person name="Zamanian M."/>
            <person name="Zheng Y."/>
            <person name="Cai X."/>
            <person name="Soberon X."/>
            <person name="Olson P.D."/>
            <person name="Laclette J.P."/>
            <person name="Brehm K."/>
            <person name="Berriman M."/>
            <person name="Garciarrubio A."/>
            <person name="Bobes R.J."/>
            <person name="Fragoso G."/>
            <person name="Sanchez-Flores A."/>
            <person name="Estrada K."/>
            <person name="Cevallos M.A."/>
            <person name="Morett E."/>
            <person name="Gonzalez V."/>
            <person name="Portillo T."/>
            <person name="Ochoa-Leyva A."/>
            <person name="Jose M.V."/>
            <person name="Sciutto E."/>
            <person name="Landa A."/>
            <person name="Jimenez L."/>
            <person name="Valdes V."/>
            <person name="Carrero J.C."/>
            <person name="Larralde C."/>
            <person name="Morales-Montor J."/>
            <person name="Limon-Lason J."/>
            <person name="Soberon X."/>
            <person name="Laclette J.P."/>
        </authorList>
    </citation>
    <scope>NUCLEOTIDE SEQUENCE [LARGE SCALE GENOMIC DNA]</scope>
</reference>
<dbReference type="InterPro" id="IPR029048">
    <property type="entry name" value="HSP70_C_sf"/>
</dbReference>
<dbReference type="SUPFAM" id="SSF53067">
    <property type="entry name" value="Actin-like ATPase domain"/>
    <property type="match status" value="2"/>
</dbReference>
<dbReference type="Gene3D" id="1.20.1270.10">
    <property type="match status" value="1"/>
</dbReference>
<dbReference type="OrthoDB" id="2401965at2759"/>
<comment type="similarity">
    <text evidence="1 4">Belongs to the heat shock protein 70 family.</text>
</comment>
<dbReference type="InterPro" id="IPR029047">
    <property type="entry name" value="HSP70_peptide-bd_sf"/>
</dbReference>
<dbReference type="EMBL" id="LN902842">
    <property type="protein sequence ID" value="CDS39756.1"/>
    <property type="molecule type" value="Genomic_DNA"/>
</dbReference>
<dbReference type="GO" id="GO:0140662">
    <property type="term" value="F:ATP-dependent protein folding chaperone"/>
    <property type="evidence" value="ECO:0007669"/>
    <property type="project" value="InterPro"/>
</dbReference>
<dbReference type="Gene3D" id="3.30.30.30">
    <property type="match status" value="1"/>
</dbReference>
<evidence type="ECO:0000256" key="3">
    <source>
        <dbReference type="ARBA" id="ARBA00022840"/>
    </source>
</evidence>
<dbReference type="Pfam" id="PF00012">
    <property type="entry name" value="HSP70"/>
    <property type="match status" value="1"/>
</dbReference>
<dbReference type="FunFam" id="2.60.34.10:FF:000002">
    <property type="entry name" value="Heat shock 70 kDa"/>
    <property type="match status" value="1"/>
</dbReference>
<dbReference type="OMA" id="KMVNDAN"/>
<dbReference type="Gene3D" id="3.30.420.40">
    <property type="match status" value="2"/>
</dbReference>